<evidence type="ECO:0000256" key="1">
    <source>
        <dbReference type="ARBA" id="ARBA00023027"/>
    </source>
</evidence>
<gene>
    <name evidence="4" type="ORF">SPF06_19440</name>
</gene>
<dbReference type="Gene3D" id="3.40.50.720">
    <property type="entry name" value="NAD(P)-binding Rossmann-like Domain"/>
    <property type="match status" value="1"/>
</dbReference>
<comment type="caution">
    <text evidence="4">The sequence shown here is derived from an EMBL/GenBank/DDBJ whole genome shotgun (WGS) entry which is preliminary data.</text>
</comment>
<dbReference type="SUPFAM" id="SSF51735">
    <property type="entry name" value="NAD(P)-binding Rossmann-fold domains"/>
    <property type="match status" value="1"/>
</dbReference>
<keyword evidence="1" id="KW-0520">NAD</keyword>
<dbReference type="InterPro" id="IPR000683">
    <property type="entry name" value="Gfo/Idh/MocA-like_OxRdtase_N"/>
</dbReference>
<dbReference type="PANTHER" id="PTHR43708">
    <property type="entry name" value="CONSERVED EXPRESSED OXIDOREDUCTASE (EUROFUNG)"/>
    <property type="match status" value="1"/>
</dbReference>
<keyword evidence="5" id="KW-1185">Reference proteome</keyword>
<organism evidence="4 5">
    <name type="scientific">Sinomonas terricola</name>
    <dbReference type="NCBI Taxonomy" id="3110330"/>
    <lineage>
        <taxon>Bacteria</taxon>
        <taxon>Bacillati</taxon>
        <taxon>Actinomycetota</taxon>
        <taxon>Actinomycetes</taxon>
        <taxon>Micrococcales</taxon>
        <taxon>Micrococcaceae</taxon>
        <taxon>Sinomonas</taxon>
    </lineage>
</organism>
<dbReference type="InterPro" id="IPR036291">
    <property type="entry name" value="NAD(P)-bd_dom_sf"/>
</dbReference>
<dbReference type="EMBL" id="JAYGGQ010000019">
    <property type="protein sequence ID" value="MEA5456902.1"/>
    <property type="molecule type" value="Genomic_DNA"/>
</dbReference>
<name>A0ABU5TB27_9MICC</name>
<dbReference type="Proteomes" id="UP001304769">
    <property type="component" value="Unassembled WGS sequence"/>
</dbReference>
<protein>
    <submittedName>
        <fullName evidence="4">Gfo/Idh/MocA family oxidoreductase</fullName>
    </submittedName>
</protein>
<dbReference type="InterPro" id="IPR055170">
    <property type="entry name" value="GFO_IDH_MocA-like_dom"/>
</dbReference>
<dbReference type="SUPFAM" id="SSF55347">
    <property type="entry name" value="Glyceraldehyde-3-phosphate dehydrogenase-like, C-terminal domain"/>
    <property type="match status" value="1"/>
</dbReference>
<dbReference type="Gene3D" id="3.30.360.10">
    <property type="entry name" value="Dihydrodipicolinate Reductase, domain 2"/>
    <property type="match status" value="1"/>
</dbReference>
<evidence type="ECO:0000313" key="5">
    <source>
        <dbReference type="Proteomes" id="UP001304769"/>
    </source>
</evidence>
<dbReference type="Pfam" id="PF01408">
    <property type="entry name" value="GFO_IDH_MocA"/>
    <property type="match status" value="1"/>
</dbReference>
<reference evidence="4 5" key="1">
    <citation type="submission" date="2023-12" db="EMBL/GenBank/DDBJ databases">
        <title>Sinomonas terricola sp. nov, isolated from litchi orchard soil in Guangdong, PR China.</title>
        <authorList>
            <person name="Jiaxin W."/>
            <person name="Yang Z."/>
            <person name="Honghui Z."/>
        </authorList>
    </citation>
    <scope>NUCLEOTIDE SEQUENCE [LARGE SCALE GENOMIC DNA]</scope>
    <source>
        <strain evidence="4 5">JGH33</strain>
    </source>
</reference>
<sequence>MVDDLKLGLIGYGLRARSLSKVAHRPGEGSRITAVFDIDPDAGGQAPGELGDGVAVHNSLAGLLDDRIDAVLVASPDHLHEEHATAALDAGLTVYLEKPMAVTVEGCDQILAAARQSEGRLYLGHNMRHMPFVQEMKRLIDSGAIGEPKLAWCRHFVGHGGDFYFRDWHAERRATTGLLLQKGAHDIDVLHWLMGGYSEEVTAMGDLMVYGANPRRPAGDPGVPWRLDEEPLSTWPPSKLTELNPVVDVEDASMVLMGLDNGTLASYQQCHFTPDYWRSYTIIGTEGRIENLGDVAEGTVVNLWNQRHYGYAPADRVFPVHPEPGGHGGADERIMREFIRYASSGGPIETSPLAARNAVAAACAATASVRDGGAPKRVAPATDQDLAFFQR</sequence>
<proteinExistence type="predicted"/>
<evidence type="ECO:0000259" key="3">
    <source>
        <dbReference type="Pfam" id="PF22725"/>
    </source>
</evidence>
<evidence type="ECO:0000259" key="2">
    <source>
        <dbReference type="Pfam" id="PF01408"/>
    </source>
</evidence>
<accession>A0ABU5TB27</accession>
<dbReference type="PANTHER" id="PTHR43708:SF8">
    <property type="entry name" value="OXIDOREDUCTASE"/>
    <property type="match status" value="1"/>
</dbReference>
<dbReference type="RefSeq" id="WP_323280814.1">
    <property type="nucleotide sequence ID" value="NZ_JAYGGQ010000019.1"/>
</dbReference>
<evidence type="ECO:0000313" key="4">
    <source>
        <dbReference type="EMBL" id="MEA5456902.1"/>
    </source>
</evidence>
<dbReference type="InterPro" id="IPR051317">
    <property type="entry name" value="Gfo/Idh/MocA_oxidoreduct"/>
</dbReference>
<feature type="domain" description="Gfo/Idh/MocA-like oxidoreductase N-terminal" evidence="2">
    <location>
        <begin position="6"/>
        <end position="125"/>
    </location>
</feature>
<dbReference type="Pfam" id="PF22725">
    <property type="entry name" value="GFO_IDH_MocA_C3"/>
    <property type="match status" value="1"/>
</dbReference>
<feature type="domain" description="GFO/IDH/MocA-like oxidoreductase" evidence="3">
    <location>
        <begin position="133"/>
        <end position="290"/>
    </location>
</feature>